<gene>
    <name evidence="3" type="ORF">GYMLUDRAFT_583670</name>
</gene>
<dbReference type="HOGENOM" id="CLU_706066_0_0_1"/>
<feature type="region of interest" description="Disordered" evidence="1">
    <location>
        <begin position="1"/>
        <end position="29"/>
    </location>
</feature>
<feature type="region of interest" description="Disordered" evidence="1">
    <location>
        <begin position="138"/>
        <end position="167"/>
    </location>
</feature>
<organism evidence="3 4">
    <name type="scientific">Collybiopsis luxurians FD-317 M1</name>
    <dbReference type="NCBI Taxonomy" id="944289"/>
    <lineage>
        <taxon>Eukaryota</taxon>
        <taxon>Fungi</taxon>
        <taxon>Dikarya</taxon>
        <taxon>Basidiomycota</taxon>
        <taxon>Agaricomycotina</taxon>
        <taxon>Agaricomycetes</taxon>
        <taxon>Agaricomycetidae</taxon>
        <taxon>Agaricales</taxon>
        <taxon>Marasmiineae</taxon>
        <taxon>Omphalotaceae</taxon>
        <taxon>Collybiopsis</taxon>
        <taxon>Collybiopsis luxurians</taxon>
    </lineage>
</organism>
<evidence type="ECO:0000259" key="2">
    <source>
        <dbReference type="Pfam" id="PF14075"/>
    </source>
</evidence>
<sequence length="391" mass="43979">MDPTSELLAPPVETDMNEHSLASDNDDAESLSTFKNTQAQDALTEDEKAELSCCSPDVEPILINHLIEDTLPPPLSILQDEPIAGEASKESSENAGDAASGRSTLALTTVQYGSQATGLNAPLKGNIRILEKLQWSKCESNPSEKGQSKDHTEKYGDGEEGTGTKRKLVNDSREVTKKKKKIDMTSFSPQMQDSLERLKAVLASTPREKGNMPDSVEPLLAQAVIQAINFDEYDEKFFKVMPTILSMDTVTTTKLIKCKVFKDHLKLLVNRQDALLDELKRQIDKEFPKVKKKWETRKSTSLSHFYPVNENLKAIIWELVLLVNERHHLHMEKDELEGVVSKRPSVQTLRGQLYEKIISKFPKGWKSIKGIIDQVNRIKKRVRADTVQQKS</sequence>
<keyword evidence="4" id="KW-1185">Reference proteome</keyword>
<dbReference type="AlphaFoldDB" id="A0A0D0BZV4"/>
<accession>A0A0D0BZV4</accession>
<feature type="compositionally biased region" description="Basic and acidic residues" evidence="1">
    <location>
        <begin position="146"/>
        <end position="157"/>
    </location>
</feature>
<evidence type="ECO:0000313" key="4">
    <source>
        <dbReference type="Proteomes" id="UP000053593"/>
    </source>
</evidence>
<dbReference type="InterPro" id="IPR026947">
    <property type="entry name" value="UBN_middle_dom"/>
</dbReference>
<evidence type="ECO:0000256" key="1">
    <source>
        <dbReference type="SAM" id="MobiDB-lite"/>
    </source>
</evidence>
<name>A0A0D0BZV4_9AGAR</name>
<dbReference type="OrthoDB" id="5576775at2759"/>
<protein>
    <recommendedName>
        <fullName evidence="2">Ubinuclein middle domain-containing protein</fullName>
    </recommendedName>
</protein>
<dbReference type="Proteomes" id="UP000053593">
    <property type="component" value="Unassembled WGS sequence"/>
</dbReference>
<proteinExistence type="predicted"/>
<evidence type="ECO:0000313" key="3">
    <source>
        <dbReference type="EMBL" id="KIK61466.1"/>
    </source>
</evidence>
<feature type="domain" description="Ubinuclein middle" evidence="2">
    <location>
        <begin position="186"/>
        <end position="298"/>
    </location>
</feature>
<dbReference type="Pfam" id="PF14075">
    <property type="entry name" value="UBN_AB"/>
    <property type="match status" value="1"/>
</dbReference>
<reference evidence="3 4" key="1">
    <citation type="submission" date="2014-04" db="EMBL/GenBank/DDBJ databases">
        <title>Evolutionary Origins and Diversification of the Mycorrhizal Mutualists.</title>
        <authorList>
            <consortium name="DOE Joint Genome Institute"/>
            <consortium name="Mycorrhizal Genomics Consortium"/>
            <person name="Kohler A."/>
            <person name="Kuo A."/>
            <person name="Nagy L.G."/>
            <person name="Floudas D."/>
            <person name="Copeland A."/>
            <person name="Barry K.W."/>
            <person name="Cichocki N."/>
            <person name="Veneault-Fourrey C."/>
            <person name="LaButti K."/>
            <person name="Lindquist E.A."/>
            <person name="Lipzen A."/>
            <person name="Lundell T."/>
            <person name="Morin E."/>
            <person name="Murat C."/>
            <person name="Riley R."/>
            <person name="Ohm R."/>
            <person name="Sun H."/>
            <person name="Tunlid A."/>
            <person name="Henrissat B."/>
            <person name="Grigoriev I.V."/>
            <person name="Hibbett D.S."/>
            <person name="Martin F."/>
        </authorList>
    </citation>
    <scope>NUCLEOTIDE SEQUENCE [LARGE SCALE GENOMIC DNA]</scope>
    <source>
        <strain evidence="3 4">FD-317 M1</strain>
    </source>
</reference>
<dbReference type="EMBL" id="KN834771">
    <property type="protein sequence ID" value="KIK61466.1"/>
    <property type="molecule type" value="Genomic_DNA"/>
</dbReference>